<dbReference type="InterPro" id="IPR029044">
    <property type="entry name" value="Nucleotide-diphossugar_trans"/>
</dbReference>
<sequence>MLAFITSLRHPRNSADYSRVEHLLRRTLRSVCRQDHDEFAVVVACNEIPAGRFDPRVEFVRVDFPPPVDTPGPMTGRDAVLRDKGTKLAVALLAAQRHRPDHVMKVDADDFVSRRLAGWSADRPTEAGWYVEHGYVLSDRTGLITAVDGFNERCGTSEILANRAFGLPADLPAPSAGQDELTARLGTFLVRDLLGSHRASVAHSAARGEPLRALPFPGAVYTVGTGENHSGLSRVPRGRPVSGRQVAEFGLEGTGGARAWVHFAGQVGRSVRRRVVRAG</sequence>
<dbReference type="SUPFAM" id="SSF53448">
    <property type="entry name" value="Nucleotide-diphospho-sugar transferases"/>
    <property type="match status" value="1"/>
</dbReference>
<dbReference type="Proteomes" id="UP000238083">
    <property type="component" value="Unassembled WGS sequence"/>
</dbReference>
<organism evidence="1 2">
    <name type="scientific">Kineococcus rhizosphaerae</name>
    <dbReference type="NCBI Taxonomy" id="559628"/>
    <lineage>
        <taxon>Bacteria</taxon>
        <taxon>Bacillati</taxon>
        <taxon>Actinomycetota</taxon>
        <taxon>Actinomycetes</taxon>
        <taxon>Kineosporiales</taxon>
        <taxon>Kineosporiaceae</taxon>
        <taxon>Kineococcus</taxon>
    </lineage>
</organism>
<dbReference type="OrthoDB" id="4614415at2"/>
<dbReference type="AlphaFoldDB" id="A0A2T0R0Y2"/>
<evidence type="ECO:0008006" key="3">
    <source>
        <dbReference type="Google" id="ProtNLM"/>
    </source>
</evidence>
<name>A0A2T0R0Y2_9ACTN</name>
<accession>A0A2T0R0Y2</accession>
<keyword evidence="2" id="KW-1185">Reference proteome</keyword>
<reference evidence="1 2" key="1">
    <citation type="submission" date="2018-03" db="EMBL/GenBank/DDBJ databases">
        <title>Genomic Encyclopedia of Archaeal and Bacterial Type Strains, Phase II (KMG-II): from individual species to whole genera.</title>
        <authorList>
            <person name="Goeker M."/>
        </authorList>
    </citation>
    <scope>NUCLEOTIDE SEQUENCE [LARGE SCALE GENOMIC DNA]</scope>
    <source>
        <strain evidence="1 2">DSM 19711</strain>
    </source>
</reference>
<gene>
    <name evidence="1" type="ORF">CLV37_109136</name>
</gene>
<proteinExistence type="predicted"/>
<protein>
    <recommendedName>
        <fullName evidence="3">Glycosyl transferase family 2</fullName>
    </recommendedName>
</protein>
<dbReference type="EMBL" id="PVZF01000009">
    <property type="protein sequence ID" value="PRY12950.1"/>
    <property type="molecule type" value="Genomic_DNA"/>
</dbReference>
<evidence type="ECO:0000313" key="2">
    <source>
        <dbReference type="Proteomes" id="UP000238083"/>
    </source>
</evidence>
<comment type="caution">
    <text evidence="1">The sequence shown here is derived from an EMBL/GenBank/DDBJ whole genome shotgun (WGS) entry which is preliminary data.</text>
</comment>
<dbReference type="RefSeq" id="WP_106212842.1">
    <property type="nucleotide sequence ID" value="NZ_PVZF01000009.1"/>
</dbReference>
<evidence type="ECO:0000313" key="1">
    <source>
        <dbReference type="EMBL" id="PRY12950.1"/>
    </source>
</evidence>